<dbReference type="EMBL" id="JAPTNE010000007">
    <property type="protein sequence ID" value="MCZ0806687.1"/>
    <property type="molecule type" value="Genomic_DNA"/>
</dbReference>
<proteinExistence type="predicted"/>
<evidence type="ECO:0008006" key="3">
    <source>
        <dbReference type="Google" id="ProtNLM"/>
    </source>
</evidence>
<dbReference type="Pfam" id="PF01344">
    <property type="entry name" value="Kelch_1"/>
    <property type="match status" value="1"/>
</dbReference>
<gene>
    <name evidence="1" type="ORF">O0554_07100</name>
</gene>
<evidence type="ECO:0000313" key="1">
    <source>
        <dbReference type="EMBL" id="MCZ0806687.1"/>
    </source>
</evidence>
<dbReference type="AlphaFoldDB" id="A0AAP3GA28"/>
<accession>A0AAP3GA28</accession>
<protein>
    <recommendedName>
        <fullName evidence="3">Kelch-like protein</fullName>
    </recommendedName>
</protein>
<reference evidence="1" key="1">
    <citation type="submission" date="2022-09" db="EMBL/GenBank/DDBJ databases">
        <title>Genome analysis and characterization of larvicidal activity of Brevibacillus strains.</title>
        <authorList>
            <person name="Patrusheva E.V."/>
            <person name="Izotova A.O."/>
            <person name="Toshchakov S.V."/>
            <person name="Sineoky S.P."/>
        </authorList>
    </citation>
    <scope>NUCLEOTIDE SEQUENCE</scope>
    <source>
        <strain evidence="1">VKPM_B-13247</strain>
    </source>
</reference>
<dbReference type="RefSeq" id="WP_258433224.1">
    <property type="nucleotide sequence ID" value="NZ_JANSGW010000007.1"/>
</dbReference>
<feature type="non-terminal residue" evidence="1">
    <location>
        <position position="1"/>
    </location>
</feature>
<dbReference type="Gene3D" id="2.120.10.80">
    <property type="entry name" value="Kelch-type beta propeller"/>
    <property type="match status" value="1"/>
</dbReference>
<dbReference type="InterPro" id="IPR015915">
    <property type="entry name" value="Kelch-typ_b-propeller"/>
</dbReference>
<dbReference type="SUPFAM" id="SSF117281">
    <property type="entry name" value="Kelch motif"/>
    <property type="match status" value="1"/>
</dbReference>
<dbReference type="InterPro" id="IPR006652">
    <property type="entry name" value="Kelch_1"/>
</dbReference>
<dbReference type="Proteomes" id="UP001077662">
    <property type="component" value="Unassembled WGS sequence"/>
</dbReference>
<organism evidence="1 2">
    <name type="scientific">Brevibacillus laterosporus</name>
    <name type="common">Bacillus laterosporus</name>
    <dbReference type="NCBI Taxonomy" id="1465"/>
    <lineage>
        <taxon>Bacteria</taxon>
        <taxon>Bacillati</taxon>
        <taxon>Bacillota</taxon>
        <taxon>Bacilli</taxon>
        <taxon>Bacillales</taxon>
        <taxon>Paenibacillaceae</taxon>
        <taxon>Brevibacillus</taxon>
    </lineage>
</organism>
<evidence type="ECO:0000313" key="2">
    <source>
        <dbReference type="Proteomes" id="UP001077662"/>
    </source>
</evidence>
<comment type="caution">
    <text evidence="1">The sequence shown here is derived from an EMBL/GenBank/DDBJ whole genome shotgun (WGS) entry which is preliminary data.</text>
</comment>
<sequence length="183" mass="20392">DYIRDVVSCEVVGDKLYVISSEDRSLWYKKSFLVYDFLTSTWDSTGDLMSTALGESATCTIGRNIYICGGRKDATNSNYLSSWVYKFDTEQNRVTYQTDLIIERTSGAAVGLNGELVVLGGENLPVTQLGNGSILQGPNFISKYYDAVSYQDVAYVFNGKKVYSYVNRSADHEALMAWLAITE</sequence>
<name>A0AAP3GA28_BRELA</name>